<evidence type="ECO:0000256" key="3">
    <source>
        <dbReference type="ARBA" id="ARBA00022989"/>
    </source>
</evidence>
<feature type="transmembrane region" description="Helical" evidence="5">
    <location>
        <begin position="22"/>
        <end position="48"/>
    </location>
</feature>
<dbReference type="HOGENOM" id="CLU_1174980_0_0_0"/>
<dbReference type="PANTHER" id="PTHR30371">
    <property type="entry name" value="SEC-INDEPENDENT PROTEIN TRANSLOCASE PROTEIN TATC"/>
    <property type="match status" value="1"/>
</dbReference>
<organism evidence="6 7">
    <name type="scientific">Thermodesulfobacterium commune DSM 2178</name>
    <dbReference type="NCBI Taxonomy" id="289377"/>
    <lineage>
        <taxon>Bacteria</taxon>
        <taxon>Pseudomonadati</taxon>
        <taxon>Thermodesulfobacteriota</taxon>
        <taxon>Thermodesulfobacteria</taxon>
        <taxon>Thermodesulfobacteriales</taxon>
        <taxon>Thermodesulfobacteriaceae</taxon>
        <taxon>Thermodesulfobacterium</taxon>
    </lineage>
</organism>
<dbReference type="AlphaFoldDB" id="A0A075WR77"/>
<evidence type="ECO:0008006" key="8">
    <source>
        <dbReference type="Google" id="ProtNLM"/>
    </source>
</evidence>
<evidence type="ECO:0000256" key="1">
    <source>
        <dbReference type="ARBA" id="ARBA00004141"/>
    </source>
</evidence>
<dbReference type="GO" id="GO:0043953">
    <property type="term" value="P:protein transport by the Tat complex"/>
    <property type="evidence" value="ECO:0007669"/>
    <property type="project" value="TreeGrafter"/>
</dbReference>
<evidence type="ECO:0000256" key="5">
    <source>
        <dbReference type="SAM" id="Phobius"/>
    </source>
</evidence>
<keyword evidence="3 5" id="KW-1133">Transmembrane helix</keyword>
<proteinExistence type="predicted"/>
<feature type="transmembrane region" description="Helical" evidence="5">
    <location>
        <begin position="194"/>
        <end position="210"/>
    </location>
</feature>
<keyword evidence="7" id="KW-1185">Reference proteome</keyword>
<sequence length="236" mass="27869">MSKINLPKILAVDVLGKIRREIILYSLIFLGLWLGFFLALPYLFPYLLFPYFKVIKGQPLVFTSLEEALFVLLRASFYLALIVILPFFLLKVWKVISSEFYEPEKVFFRKVFFLSLGLALIGICVGYLVFVPFLIKIFLFFGSNFEANLKINYFLFFILRVLLFSIVFFQLPLLFALFIKEEIITKEFYQKRRVYFLGFFYGISLLIAPTDFFSQVLLTLIFFLFFKLSFVLAKIF</sequence>
<dbReference type="Proteomes" id="UP000028481">
    <property type="component" value="Chromosome"/>
</dbReference>
<keyword evidence="2 5" id="KW-0812">Transmembrane</keyword>
<feature type="transmembrane region" description="Helical" evidence="5">
    <location>
        <begin position="111"/>
        <end position="141"/>
    </location>
</feature>
<dbReference type="KEGG" id="tcm:HL41_00635"/>
<dbReference type="eggNOG" id="COG0805">
    <property type="taxonomic scope" value="Bacteria"/>
</dbReference>
<reference evidence="6 7" key="1">
    <citation type="journal article" date="2015" name="Genome Announc.">
        <title>Genome Sequence of a Sulfate-Reducing Thermophilic Bacterium, Thermodesulfobacterium commune DSM 2178T (Phylum Thermodesulfobacteria).</title>
        <authorList>
            <person name="Bhatnagar S."/>
            <person name="Badger J.H."/>
            <person name="Madupu R."/>
            <person name="Khouri H.M."/>
            <person name="O'Connor E.M."/>
            <person name="Robb F.T."/>
            <person name="Ward N.L."/>
            <person name="Eisen J.A."/>
        </authorList>
    </citation>
    <scope>NUCLEOTIDE SEQUENCE [LARGE SCALE GENOMIC DNA]</scope>
    <source>
        <strain evidence="6 7">DSM 2178</strain>
    </source>
</reference>
<feature type="transmembrane region" description="Helical" evidence="5">
    <location>
        <begin position="153"/>
        <end position="179"/>
    </location>
</feature>
<dbReference type="OrthoDB" id="9797059at2"/>
<dbReference type="PRINTS" id="PR01840">
    <property type="entry name" value="TATCFAMILY"/>
</dbReference>
<feature type="transmembrane region" description="Helical" evidence="5">
    <location>
        <begin position="68"/>
        <end position="90"/>
    </location>
</feature>
<dbReference type="GO" id="GO:0033281">
    <property type="term" value="C:TAT protein transport complex"/>
    <property type="evidence" value="ECO:0007669"/>
    <property type="project" value="TreeGrafter"/>
</dbReference>
<evidence type="ECO:0000313" key="7">
    <source>
        <dbReference type="Proteomes" id="UP000028481"/>
    </source>
</evidence>
<dbReference type="RefSeq" id="WP_038063186.1">
    <property type="nucleotide sequence ID" value="NZ_CP008796.1"/>
</dbReference>
<dbReference type="GO" id="GO:0065002">
    <property type="term" value="P:intracellular protein transmembrane transport"/>
    <property type="evidence" value="ECO:0007669"/>
    <property type="project" value="TreeGrafter"/>
</dbReference>
<gene>
    <name evidence="6" type="ORF">HL41_00635</name>
</gene>
<dbReference type="STRING" id="289377.HL41_00635"/>
<keyword evidence="4 5" id="KW-0472">Membrane</keyword>
<dbReference type="PANTHER" id="PTHR30371:SF0">
    <property type="entry name" value="SEC-INDEPENDENT PROTEIN TRANSLOCASE PROTEIN TATC, CHLOROPLASTIC-RELATED"/>
    <property type="match status" value="1"/>
</dbReference>
<protein>
    <recommendedName>
        <fullName evidence="8">Sec-independent protein translocase protein TatC</fullName>
    </recommendedName>
</protein>
<dbReference type="Pfam" id="PF00902">
    <property type="entry name" value="TatC"/>
    <property type="match status" value="1"/>
</dbReference>
<accession>A0A075WR77</accession>
<evidence type="ECO:0000256" key="2">
    <source>
        <dbReference type="ARBA" id="ARBA00022692"/>
    </source>
</evidence>
<dbReference type="PaxDb" id="289377-HL41_00635"/>
<comment type="subcellular location">
    <subcellularLocation>
        <location evidence="1">Membrane</location>
        <topology evidence="1">Multi-pass membrane protein</topology>
    </subcellularLocation>
</comment>
<dbReference type="InterPro" id="IPR002033">
    <property type="entry name" value="TatC"/>
</dbReference>
<dbReference type="GO" id="GO:0009977">
    <property type="term" value="F:proton motive force dependent protein transmembrane transporter activity"/>
    <property type="evidence" value="ECO:0007669"/>
    <property type="project" value="TreeGrafter"/>
</dbReference>
<name>A0A075WR77_9BACT</name>
<dbReference type="EMBL" id="CP008796">
    <property type="protein sequence ID" value="AIH03455.1"/>
    <property type="molecule type" value="Genomic_DNA"/>
</dbReference>
<evidence type="ECO:0000256" key="4">
    <source>
        <dbReference type="ARBA" id="ARBA00023136"/>
    </source>
</evidence>
<feature type="transmembrane region" description="Helical" evidence="5">
    <location>
        <begin position="216"/>
        <end position="233"/>
    </location>
</feature>
<evidence type="ECO:0000313" key="6">
    <source>
        <dbReference type="EMBL" id="AIH03455.1"/>
    </source>
</evidence>